<dbReference type="Pfam" id="PF00563">
    <property type="entry name" value="EAL"/>
    <property type="match status" value="1"/>
</dbReference>
<keyword evidence="5 10" id="KW-0812">Transmembrane</keyword>
<gene>
    <name evidence="12" type="ORF">FE240_12950</name>
</gene>
<dbReference type="EC" id="3.1.4.52" evidence="2"/>
<evidence type="ECO:0000313" key="13">
    <source>
        <dbReference type="Proteomes" id="UP000594034"/>
    </source>
</evidence>
<dbReference type="AlphaFoldDB" id="A0A5J6X0H9"/>
<dbReference type="Proteomes" id="UP000594034">
    <property type="component" value="Chromosome"/>
</dbReference>
<dbReference type="InterPro" id="IPR035919">
    <property type="entry name" value="EAL_sf"/>
</dbReference>
<evidence type="ECO:0000256" key="6">
    <source>
        <dbReference type="ARBA" id="ARBA00022801"/>
    </source>
</evidence>
<keyword evidence="4" id="KW-0973">c-di-GMP</keyword>
<evidence type="ECO:0000256" key="5">
    <source>
        <dbReference type="ARBA" id="ARBA00022692"/>
    </source>
</evidence>
<dbReference type="InterPro" id="IPR024744">
    <property type="entry name" value="CSS-motif_dom"/>
</dbReference>
<evidence type="ECO:0000256" key="8">
    <source>
        <dbReference type="ARBA" id="ARBA00023136"/>
    </source>
</evidence>
<dbReference type="InterPro" id="IPR001633">
    <property type="entry name" value="EAL_dom"/>
</dbReference>
<dbReference type="CDD" id="cd01948">
    <property type="entry name" value="EAL"/>
    <property type="match status" value="1"/>
</dbReference>
<dbReference type="GO" id="GO:0071111">
    <property type="term" value="F:cyclic-guanylate-specific phosphodiesterase activity"/>
    <property type="evidence" value="ECO:0007669"/>
    <property type="project" value="UniProtKB-EC"/>
</dbReference>
<keyword evidence="3" id="KW-1003">Cell membrane</keyword>
<organism evidence="12 13">
    <name type="scientific">Aeromonas simiae</name>
    <dbReference type="NCBI Taxonomy" id="218936"/>
    <lineage>
        <taxon>Bacteria</taxon>
        <taxon>Pseudomonadati</taxon>
        <taxon>Pseudomonadota</taxon>
        <taxon>Gammaproteobacteria</taxon>
        <taxon>Aeromonadales</taxon>
        <taxon>Aeromonadaceae</taxon>
        <taxon>Aeromonas</taxon>
    </lineage>
</organism>
<reference evidence="12 13" key="1">
    <citation type="submission" date="2019-05" db="EMBL/GenBank/DDBJ databases">
        <title>OXA-830, a novel chromosomally encoded expanded-spectrum class D beta-lactamase in Aeromonas simiae.</title>
        <authorList>
            <person name="Zhou W."/>
            <person name="Chen Q."/>
        </authorList>
    </citation>
    <scope>NUCLEOTIDE SEQUENCE [LARGE SCALE GENOMIC DNA]</scope>
    <source>
        <strain evidence="12 13">A6</strain>
    </source>
</reference>
<proteinExistence type="predicted"/>
<dbReference type="KEGG" id="asim:FE240_12950"/>
<keyword evidence="7 10" id="KW-1133">Transmembrane helix</keyword>
<dbReference type="InterPro" id="IPR050706">
    <property type="entry name" value="Cyclic-di-GMP_PDE-like"/>
</dbReference>
<keyword evidence="13" id="KW-1185">Reference proteome</keyword>
<accession>A0A5J6X0H9</accession>
<dbReference type="GO" id="GO:0005886">
    <property type="term" value="C:plasma membrane"/>
    <property type="evidence" value="ECO:0007669"/>
    <property type="project" value="UniProtKB-SubCell"/>
</dbReference>
<evidence type="ECO:0000256" key="9">
    <source>
        <dbReference type="ARBA" id="ARBA00034290"/>
    </source>
</evidence>
<evidence type="ECO:0000313" key="12">
    <source>
        <dbReference type="EMBL" id="QFI55513.1"/>
    </source>
</evidence>
<name>A0A5J6X0H9_9GAMM</name>
<comment type="subcellular location">
    <subcellularLocation>
        <location evidence="1">Cell membrane</location>
        <topology evidence="1">Multi-pass membrane protein</topology>
    </subcellularLocation>
</comment>
<evidence type="ECO:0000256" key="4">
    <source>
        <dbReference type="ARBA" id="ARBA00022636"/>
    </source>
</evidence>
<dbReference type="SUPFAM" id="SSF141868">
    <property type="entry name" value="EAL domain-like"/>
    <property type="match status" value="1"/>
</dbReference>
<keyword evidence="6" id="KW-0378">Hydrolase</keyword>
<evidence type="ECO:0000256" key="3">
    <source>
        <dbReference type="ARBA" id="ARBA00022475"/>
    </source>
</evidence>
<feature type="transmembrane region" description="Helical" evidence="10">
    <location>
        <begin position="243"/>
        <end position="262"/>
    </location>
</feature>
<dbReference type="PROSITE" id="PS50883">
    <property type="entry name" value="EAL"/>
    <property type="match status" value="1"/>
</dbReference>
<dbReference type="Gene3D" id="3.20.20.450">
    <property type="entry name" value="EAL domain"/>
    <property type="match status" value="1"/>
</dbReference>
<feature type="domain" description="EAL" evidence="11">
    <location>
        <begin position="265"/>
        <end position="519"/>
    </location>
</feature>
<evidence type="ECO:0000256" key="7">
    <source>
        <dbReference type="ARBA" id="ARBA00022989"/>
    </source>
</evidence>
<evidence type="ECO:0000256" key="2">
    <source>
        <dbReference type="ARBA" id="ARBA00012282"/>
    </source>
</evidence>
<dbReference type="SMART" id="SM00052">
    <property type="entry name" value="EAL"/>
    <property type="match status" value="1"/>
</dbReference>
<dbReference type="Pfam" id="PF12792">
    <property type="entry name" value="CSS-motif"/>
    <property type="match status" value="1"/>
</dbReference>
<sequence length="532" mass="60022">MVAIAAPSGNKWRSLWSIFTILLVLSSGFSILYWQGCSRLNAEREFELALVISQVDDILDNVKDSAREAQSLVGKACSGAEVPLRMLAAHSPYVRTLALVFKERAYCSSVFGEMDIPVNQLHEPGRSLLLVEREHNELNSDVLTPLLSFRQDSEEGAVLVGVYPSELSEKLLIEQSSSRKLGGRQLLQIGNTWLDESGQFLEQRPADDLNWQSYGSSKYLYRIWQGRPEQAPLALLLSGEEGMMMVLVILALGMGGMVYVTWGRMLTPEMEMRRALLRGEFVPFIQPIVSGHDGSLVGAEVLVRWNHYRSGMIRPDLFVPLAEECGVIVPITRELMLEVARELSAHLDQLPPEFHISFNICPIQCHDFTLLEDCQTFLSTFPPDRIRLTLELTERVLLEPTEITMLLFERLDQIGVKIALDDFGTGHSSLSYLQQFRVDYLKIDRCFVAMIGSDALSRDILDGTLDLAQRLGLKTVAEGIENQEQADFLRERQVAYLQGFWFAKPMTMKEFSAYLRTAPELPLNEGGWRPAM</sequence>
<evidence type="ECO:0000256" key="1">
    <source>
        <dbReference type="ARBA" id="ARBA00004651"/>
    </source>
</evidence>
<dbReference type="PANTHER" id="PTHR33121">
    <property type="entry name" value="CYCLIC DI-GMP PHOSPHODIESTERASE PDEF"/>
    <property type="match status" value="1"/>
</dbReference>
<dbReference type="EMBL" id="CP040449">
    <property type="protein sequence ID" value="QFI55513.1"/>
    <property type="molecule type" value="Genomic_DNA"/>
</dbReference>
<keyword evidence="8 10" id="KW-0472">Membrane</keyword>
<evidence type="ECO:0000256" key="10">
    <source>
        <dbReference type="SAM" id="Phobius"/>
    </source>
</evidence>
<evidence type="ECO:0000259" key="11">
    <source>
        <dbReference type="PROSITE" id="PS50883"/>
    </source>
</evidence>
<protein>
    <recommendedName>
        <fullName evidence="2">cyclic-guanylate-specific phosphodiesterase</fullName>
        <ecNumber evidence="2">3.1.4.52</ecNumber>
    </recommendedName>
</protein>
<dbReference type="PANTHER" id="PTHR33121:SF80">
    <property type="entry name" value="CYCLIC DI-GMP PHOSPHODIESTERASE PDEL"/>
    <property type="match status" value="1"/>
</dbReference>
<comment type="catalytic activity">
    <reaction evidence="9">
        <text>3',3'-c-di-GMP + H2O = 5'-phosphoguanylyl(3'-&gt;5')guanosine + H(+)</text>
        <dbReference type="Rhea" id="RHEA:24902"/>
        <dbReference type="ChEBI" id="CHEBI:15377"/>
        <dbReference type="ChEBI" id="CHEBI:15378"/>
        <dbReference type="ChEBI" id="CHEBI:58754"/>
        <dbReference type="ChEBI" id="CHEBI:58805"/>
        <dbReference type="EC" id="3.1.4.52"/>
    </reaction>
</comment>
<feature type="transmembrane region" description="Helical" evidence="10">
    <location>
        <begin position="15"/>
        <end position="34"/>
    </location>
</feature>